<dbReference type="PANTHER" id="PTHR22911:SF79">
    <property type="entry name" value="MOBA-LIKE NTP TRANSFERASE DOMAIN-CONTAINING PROTEIN"/>
    <property type="match status" value="1"/>
</dbReference>
<feature type="transmembrane region" description="Helical" evidence="1">
    <location>
        <begin position="145"/>
        <end position="164"/>
    </location>
</feature>
<dbReference type="InterPro" id="IPR000620">
    <property type="entry name" value="EamA_dom"/>
</dbReference>
<organism evidence="3">
    <name type="scientific">hydrothermal vent metagenome</name>
    <dbReference type="NCBI Taxonomy" id="652676"/>
    <lineage>
        <taxon>unclassified sequences</taxon>
        <taxon>metagenomes</taxon>
        <taxon>ecological metagenomes</taxon>
    </lineage>
</organism>
<gene>
    <name evidence="3" type="ORF">MNBD_GAMMA22-694</name>
</gene>
<protein>
    <recommendedName>
        <fullName evidence="2">EamA domain-containing protein</fullName>
    </recommendedName>
</protein>
<evidence type="ECO:0000313" key="3">
    <source>
        <dbReference type="EMBL" id="VAW93346.1"/>
    </source>
</evidence>
<evidence type="ECO:0000259" key="2">
    <source>
        <dbReference type="Pfam" id="PF00892"/>
    </source>
</evidence>
<keyword evidence="1" id="KW-0472">Membrane</keyword>
<dbReference type="SUPFAM" id="SSF103481">
    <property type="entry name" value="Multidrug resistance efflux transporter EmrE"/>
    <property type="match status" value="2"/>
</dbReference>
<proteinExistence type="predicted"/>
<sequence length="287" mass="31761">MYPTLSLLLAATLWGIFWYPLRILEENGLSGLWATFFIYLGTLPILIILYYRYRLQFVKSSNLLILIALASGWCNTAFILAIIDGPIVRVMILFYLSPLWATLFGVLILKEKFTAMSMAMLTVSLIGAIVMLWQEQVGFPIPSSANDWLALSSGFAFAVTNVLTRKAEHAPVQLKVVFSWLGVILISGVLLMFDNSNLDNTSIGVIFSATFTGVILIVIMTVSVMYGVSNMPVQRSAIILLFEIIVAAVSANLLTNEVVLMREWIGGILILVAGYFSSKICIDEKVK</sequence>
<evidence type="ECO:0000256" key="1">
    <source>
        <dbReference type="SAM" id="Phobius"/>
    </source>
</evidence>
<dbReference type="InterPro" id="IPR037185">
    <property type="entry name" value="EmrE-like"/>
</dbReference>
<dbReference type="EMBL" id="UOFS01000013">
    <property type="protein sequence ID" value="VAW93346.1"/>
    <property type="molecule type" value="Genomic_DNA"/>
</dbReference>
<dbReference type="PANTHER" id="PTHR22911">
    <property type="entry name" value="ACYL-MALONYL CONDENSING ENZYME-RELATED"/>
    <property type="match status" value="1"/>
</dbReference>
<feature type="transmembrane region" description="Helical" evidence="1">
    <location>
        <begin position="264"/>
        <end position="282"/>
    </location>
</feature>
<keyword evidence="1" id="KW-0812">Transmembrane</keyword>
<accession>A0A3B1AL44</accession>
<reference evidence="3" key="1">
    <citation type="submission" date="2018-06" db="EMBL/GenBank/DDBJ databases">
        <authorList>
            <person name="Zhirakovskaya E."/>
        </authorList>
    </citation>
    <scope>NUCLEOTIDE SEQUENCE</scope>
</reference>
<dbReference type="GO" id="GO:0016020">
    <property type="term" value="C:membrane"/>
    <property type="evidence" value="ECO:0007669"/>
    <property type="project" value="InterPro"/>
</dbReference>
<dbReference type="AlphaFoldDB" id="A0A3B1AL44"/>
<feature type="transmembrane region" description="Helical" evidence="1">
    <location>
        <begin position="238"/>
        <end position="258"/>
    </location>
</feature>
<dbReference type="Pfam" id="PF00892">
    <property type="entry name" value="EamA"/>
    <property type="match status" value="2"/>
</dbReference>
<feature type="domain" description="EamA" evidence="2">
    <location>
        <begin position="5"/>
        <end position="132"/>
    </location>
</feature>
<feature type="transmembrane region" description="Helical" evidence="1">
    <location>
        <begin position="89"/>
        <end position="109"/>
    </location>
</feature>
<feature type="transmembrane region" description="Helical" evidence="1">
    <location>
        <begin position="31"/>
        <end position="51"/>
    </location>
</feature>
<feature type="domain" description="EamA" evidence="2">
    <location>
        <begin position="148"/>
        <end position="276"/>
    </location>
</feature>
<feature type="transmembrane region" description="Helical" evidence="1">
    <location>
        <begin position="116"/>
        <end position="133"/>
    </location>
</feature>
<feature type="transmembrane region" description="Helical" evidence="1">
    <location>
        <begin position="205"/>
        <end position="226"/>
    </location>
</feature>
<keyword evidence="1" id="KW-1133">Transmembrane helix</keyword>
<name>A0A3B1AL44_9ZZZZ</name>
<feature type="transmembrane region" description="Helical" evidence="1">
    <location>
        <begin position="176"/>
        <end position="193"/>
    </location>
</feature>
<feature type="transmembrane region" description="Helical" evidence="1">
    <location>
        <begin position="63"/>
        <end position="83"/>
    </location>
</feature>